<dbReference type="InterPro" id="IPR014322">
    <property type="entry name" value="RNA_pol_sigma-B/F/G"/>
</dbReference>
<dbReference type="NCBIfam" id="TIGR02980">
    <property type="entry name" value="SigBFG"/>
    <property type="match status" value="1"/>
</dbReference>
<dbReference type="Gene3D" id="1.10.10.10">
    <property type="entry name" value="Winged helix-like DNA-binding domain superfamily/Winged helix DNA-binding domain"/>
    <property type="match status" value="2"/>
</dbReference>
<protein>
    <submittedName>
        <fullName evidence="8">SigB/SigF/SigG family RNA polymerase sigma factor</fullName>
    </submittedName>
</protein>
<feature type="domain" description="RNA polymerase sigma-70 region 4" evidence="7">
    <location>
        <begin position="219"/>
        <end position="268"/>
    </location>
</feature>
<dbReference type="NCBIfam" id="TIGR02937">
    <property type="entry name" value="sigma70-ECF"/>
    <property type="match status" value="1"/>
</dbReference>
<proteinExistence type="predicted"/>
<organism evidence="8 9">
    <name type="scientific">Nocardia aurea</name>
    <dbReference type="NCBI Taxonomy" id="2144174"/>
    <lineage>
        <taxon>Bacteria</taxon>
        <taxon>Bacillati</taxon>
        <taxon>Actinomycetota</taxon>
        <taxon>Actinomycetes</taxon>
        <taxon>Mycobacteriales</taxon>
        <taxon>Nocardiaceae</taxon>
        <taxon>Nocardia</taxon>
    </lineage>
</organism>
<reference evidence="8 9" key="1">
    <citation type="submission" date="2024-06" db="EMBL/GenBank/DDBJ databases">
        <title>The Natural Products Discovery Center: Release of the First 8490 Sequenced Strains for Exploring Actinobacteria Biosynthetic Diversity.</title>
        <authorList>
            <person name="Kalkreuter E."/>
            <person name="Kautsar S.A."/>
            <person name="Yang D."/>
            <person name="Bader C.D."/>
            <person name="Teijaro C.N."/>
            <person name="Fluegel L."/>
            <person name="Davis C.M."/>
            <person name="Simpson J.R."/>
            <person name="Lauterbach L."/>
            <person name="Steele A.D."/>
            <person name="Gui C."/>
            <person name="Meng S."/>
            <person name="Li G."/>
            <person name="Viehrig K."/>
            <person name="Ye F."/>
            <person name="Su P."/>
            <person name="Kiefer A.F."/>
            <person name="Nichols A."/>
            <person name="Cepeda A.J."/>
            <person name="Yan W."/>
            <person name="Fan B."/>
            <person name="Jiang Y."/>
            <person name="Adhikari A."/>
            <person name="Zheng C.-J."/>
            <person name="Schuster L."/>
            <person name="Cowan T.M."/>
            <person name="Smanski M.J."/>
            <person name="Chevrette M.G."/>
            <person name="De Carvalho L.P.S."/>
            <person name="Shen B."/>
        </authorList>
    </citation>
    <scope>NUCLEOTIDE SEQUENCE [LARGE SCALE GENOMIC DNA]</scope>
    <source>
        <strain evidence="8 9">NPDC050403</strain>
    </source>
</reference>
<evidence type="ECO:0000259" key="7">
    <source>
        <dbReference type="Pfam" id="PF04545"/>
    </source>
</evidence>
<evidence type="ECO:0000313" key="8">
    <source>
        <dbReference type="EMBL" id="MEV0707221.1"/>
    </source>
</evidence>
<keyword evidence="9" id="KW-1185">Reference proteome</keyword>
<dbReference type="CDD" id="cd06171">
    <property type="entry name" value="Sigma70_r4"/>
    <property type="match status" value="1"/>
</dbReference>
<keyword evidence="4" id="KW-0804">Transcription</keyword>
<dbReference type="InterPro" id="IPR007630">
    <property type="entry name" value="RNA_pol_sigma70_r4"/>
</dbReference>
<feature type="domain" description="RNA polymerase sigma-70 region 2" evidence="6">
    <location>
        <begin position="51"/>
        <end position="119"/>
    </location>
</feature>
<dbReference type="PANTHER" id="PTHR30385:SF4">
    <property type="entry name" value="RNA POLYMERASE SIGMA-E FACTOR"/>
    <property type="match status" value="1"/>
</dbReference>
<keyword evidence="3" id="KW-0238">DNA-binding</keyword>
<dbReference type="Proteomes" id="UP001551695">
    <property type="component" value="Unassembled WGS sequence"/>
</dbReference>
<evidence type="ECO:0000259" key="5">
    <source>
        <dbReference type="Pfam" id="PF04539"/>
    </source>
</evidence>
<dbReference type="InterPro" id="IPR013325">
    <property type="entry name" value="RNA_pol_sigma_r2"/>
</dbReference>
<evidence type="ECO:0000313" key="9">
    <source>
        <dbReference type="Proteomes" id="UP001551695"/>
    </source>
</evidence>
<evidence type="ECO:0000256" key="4">
    <source>
        <dbReference type="ARBA" id="ARBA00023163"/>
    </source>
</evidence>
<evidence type="ECO:0000259" key="6">
    <source>
        <dbReference type="Pfam" id="PF04542"/>
    </source>
</evidence>
<accession>A0ABV3FPX8</accession>
<dbReference type="Pfam" id="PF04539">
    <property type="entry name" value="Sigma70_r3"/>
    <property type="match status" value="1"/>
</dbReference>
<dbReference type="RefSeq" id="WP_357780814.1">
    <property type="nucleotide sequence ID" value="NZ_JBFAKC010000002.1"/>
</dbReference>
<dbReference type="Pfam" id="PF04542">
    <property type="entry name" value="Sigma70_r2"/>
    <property type="match status" value="1"/>
</dbReference>
<dbReference type="SUPFAM" id="SSF88946">
    <property type="entry name" value="Sigma2 domain of RNA polymerase sigma factors"/>
    <property type="match status" value="1"/>
</dbReference>
<dbReference type="InterPro" id="IPR007627">
    <property type="entry name" value="RNA_pol_sigma70_r2"/>
</dbReference>
<evidence type="ECO:0000256" key="3">
    <source>
        <dbReference type="ARBA" id="ARBA00023125"/>
    </source>
</evidence>
<dbReference type="Pfam" id="PF04545">
    <property type="entry name" value="Sigma70_r4"/>
    <property type="match status" value="1"/>
</dbReference>
<dbReference type="InterPro" id="IPR014284">
    <property type="entry name" value="RNA_pol_sigma-70_dom"/>
</dbReference>
<dbReference type="EMBL" id="JBFAKC010000002">
    <property type="protein sequence ID" value="MEV0707221.1"/>
    <property type="molecule type" value="Genomic_DNA"/>
</dbReference>
<dbReference type="Gene3D" id="1.20.120.1810">
    <property type="match status" value="1"/>
</dbReference>
<sequence length="273" mass="30018">MASTIVHDSDAATRVGRTRADGYDDIEPRLARLASIPPGDPERAVLREEIVRCCLPLADHIARRFTGRGETYDDLHQIASLGLVLAVDRFDPDRGSNFLAFAVPTIMGEVRRHFRDHTWAVRVPRRIKDLKLTLGPAVEALSQRLERPPTAVEIAVELDADLTEVTQALLAANAYRTDSLDSAAQTSDAEIHAAPVTETLGDDDPGYGLAEDALTVAPLLAELSDIDRAVLRLRFFEGQSQSRIAERLGVSQMHISRTLTRILADLRERALGD</sequence>
<comment type="caution">
    <text evidence="8">The sequence shown here is derived from an EMBL/GenBank/DDBJ whole genome shotgun (WGS) entry which is preliminary data.</text>
</comment>
<dbReference type="InterPro" id="IPR036388">
    <property type="entry name" value="WH-like_DNA-bd_sf"/>
</dbReference>
<dbReference type="InterPro" id="IPR013324">
    <property type="entry name" value="RNA_pol_sigma_r3/r4-like"/>
</dbReference>
<evidence type="ECO:0000256" key="1">
    <source>
        <dbReference type="ARBA" id="ARBA00023015"/>
    </source>
</evidence>
<feature type="domain" description="RNA polymerase sigma-70 region 3" evidence="5">
    <location>
        <begin position="137"/>
        <end position="181"/>
    </location>
</feature>
<evidence type="ECO:0000256" key="2">
    <source>
        <dbReference type="ARBA" id="ARBA00023082"/>
    </source>
</evidence>
<gene>
    <name evidence="8" type="ORF">AB0I48_06600</name>
</gene>
<name>A0ABV3FPX8_9NOCA</name>
<dbReference type="SUPFAM" id="SSF88659">
    <property type="entry name" value="Sigma3 and sigma4 domains of RNA polymerase sigma factors"/>
    <property type="match status" value="2"/>
</dbReference>
<dbReference type="PANTHER" id="PTHR30385">
    <property type="entry name" value="SIGMA FACTOR F FLAGELLAR"/>
    <property type="match status" value="1"/>
</dbReference>
<keyword evidence="1" id="KW-0805">Transcription regulation</keyword>
<keyword evidence="2" id="KW-0731">Sigma factor</keyword>
<dbReference type="InterPro" id="IPR007624">
    <property type="entry name" value="RNA_pol_sigma70_r3"/>
</dbReference>